<reference evidence="2" key="2">
    <citation type="journal article" date="2015" name="Data Brief">
        <title>Shoot transcriptome of the giant reed, Arundo donax.</title>
        <authorList>
            <person name="Barrero R.A."/>
            <person name="Guerrero F.D."/>
            <person name="Moolhuijzen P."/>
            <person name="Goolsby J.A."/>
            <person name="Tidwell J."/>
            <person name="Bellgard S.E."/>
            <person name="Bellgard M.I."/>
        </authorList>
    </citation>
    <scope>NUCLEOTIDE SEQUENCE</scope>
    <source>
        <tissue evidence="2">Shoot tissue taken approximately 20 cm above the soil surface</tissue>
    </source>
</reference>
<evidence type="ECO:0000313" key="2">
    <source>
        <dbReference type="EMBL" id="JAE35059.1"/>
    </source>
</evidence>
<keyword evidence="1" id="KW-0732">Signal</keyword>
<dbReference type="AlphaFoldDB" id="A0A0A9HGX0"/>
<accession>A0A0A9HGX0</accession>
<sequence length="46" mass="5046">MSLLITAIICFLALRSITTMDVCTTTTASEMKSDTESKTKKMMKAV</sequence>
<dbReference type="EMBL" id="GBRH01162837">
    <property type="protein sequence ID" value="JAE35059.1"/>
    <property type="molecule type" value="Transcribed_RNA"/>
</dbReference>
<feature type="signal peptide" evidence="1">
    <location>
        <begin position="1"/>
        <end position="19"/>
    </location>
</feature>
<reference evidence="2" key="1">
    <citation type="submission" date="2014-09" db="EMBL/GenBank/DDBJ databases">
        <authorList>
            <person name="Magalhaes I.L.F."/>
            <person name="Oliveira U."/>
            <person name="Santos F.R."/>
            <person name="Vidigal T.H.D.A."/>
            <person name="Brescovit A.D."/>
            <person name="Santos A.J."/>
        </authorList>
    </citation>
    <scope>NUCLEOTIDE SEQUENCE</scope>
    <source>
        <tissue evidence="2">Shoot tissue taken approximately 20 cm above the soil surface</tissue>
    </source>
</reference>
<organism evidence="2">
    <name type="scientific">Arundo donax</name>
    <name type="common">Giant reed</name>
    <name type="synonym">Donax arundinaceus</name>
    <dbReference type="NCBI Taxonomy" id="35708"/>
    <lineage>
        <taxon>Eukaryota</taxon>
        <taxon>Viridiplantae</taxon>
        <taxon>Streptophyta</taxon>
        <taxon>Embryophyta</taxon>
        <taxon>Tracheophyta</taxon>
        <taxon>Spermatophyta</taxon>
        <taxon>Magnoliopsida</taxon>
        <taxon>Liliopsida</taxon>
        <taxon>Poales</taxon>
        <taxon>Poaceae</taxon>
        <taxon>PACMAD clade</taxon>
        <taxon>Arundinoideae</taxon>
        <taxon>Arundineae</taxon>
        <taxon>Arundo</taxon>
    </lineage>
</organism>
<proteinExistence type="predicted"/>
<feature type="chain" id="PRO_5002063030" evidence="1">
    <location>
        <begin position="20"/>
        <end position="46"/>
    </location>
</feature>
<name>A0A0A9HGX0_ARUDO</name>
<protein>
    <submittedName>
        <fullName evidence="2">Uncharacterized protein</fullName>
    </submittedName>
</protein>
<evidence type="ECO:0000256" key="1">
    <source>
        <dbReference type="SAM" id="SignalP"/>
    </source>
</evidence>